<dbReference type="PROSITE" id="PS00170">
    <property type="entry name" value="CSA_PPIASE_1"/>
    <property type="match status" value="1"/>
</dbReference>
<dbReference type="InterPro" id="IPR020892">
    <property type="entry name" value="Cyclophilin-type_PPIase_CS"/>
</dbReference>
<dbReference type="CDD" id="cd00317">
    <property type="entry name" value="cyclophilin"/>
    <property type="match status" value="1"/>
</dbReference>
<dbReference type="PROSITE" id="PS50072">
    <property type="entry name" value="CSA_PPIASE_2"/>
    <property type="match status" value="1"/>
</dbReference>
<comment type="function">
    <text evidence="3">PPIases accelerate the folding of proteins. It catalyzes the cis-trans isomerization of proline imidic peptide bonds in oligopeptides.</text>
</comment>
<dbReference type="InterPro" id="IPR029000">
    <property type="entry name" value="Cyclophilin-like_dom_sf"/>
</dbReference>
<evidence type="ECO:0000256" key="3">
    <source>
        <dbReference type="RuleBase" id="RU363019"/>
    </source>
</evidence>
<protein>
    <recommendedName>
        <fullName evidence="3">Peptidyl-prolyl cis-trans isomerase</fullName>
        <shortName evidence="3">PPIase</shortName>
        <ecNumber evidence="3">5.2.1.8</ecNumber>
    </recommendedName>
</protein>
<dbReference type="AlphaFoldDB" id="A0A1F5YU43"/>
<feature type="domain" description="PPIase cyclophilin-type" evidence="4">
    <location>
        <begin position="28"/>
        <end position="170"/>
    </location>
</feature>
<evidence type="ECO:0000256" key="2">
    <source>
        <dbReference type="ARBA" id="ARBA00023235"/>
    </source>
</evidence>
<dbReference type="GO" id="GO:0003755">
    <property type="term" value="F:peptidyl-prolyl cis-trans isomerase activity"/>
    <property type="evidence" value="ECO:0007669"/>
    <property type="project" value="UniProtKB-UniRule"/>
</dbReference>
<name>A0A1F5YU43_9BACT</name>
<dbReference type="PANTHER" id="PTHR45625">
    <property type="entry name" value="PEPTIDYL-PROLYL CIS-TRANS ISOMERASE-RELATED"/>
    <property type="match status" value="1"/>
</dbReference>
<dbReference type="EMBL" id="MFJA01000022">
    <property type="protein sequence ID" value="OGG03614.1"/>
    <property type="molecule type" value="Genomic_DNA"/>
</dbReference>
<dbReference type="Pfam" id="PF00160">
    <property type="entry name" value="Pro_isomerase"/>
    <property type="match status" value="1"/>
</dbReference>
<dbReference type="InterPro" id="IPR002130">
    <property type="entry name" value="Cyclophilin-type_PPIase_dom"/>
</dbReference>
<dbReference type="Gene3D" id="2.40.100.10">
    <property type="entry name" value="Cyclophilin-like"/>
    <property type="match status" value="1"/>
</dbReference>
<accession>A0A1F5YU43</accession>
<dbReference type="InterPro" id="IPR044666">
    <property type="entry name" value="Cyclophilin_A-like"/>
</dbReference>
<dbReference type="STRING" id="1798371.A2W14_03380"/>
<proteinExistence type="inferred from homology"/>
<dbReference type="Proteomes" id="UP000176665">
    <property type="component" value="Unassembled WGS sequence"/>
</dbReference>
<evidence type="ECO:0000256" key="1">
    <source>
        <dbReference type="ARBA" id="ARBA00023110"/>
    </source>
</evidence>
<dbReference type="PANTHER" id="PTHR45625:SF4">
    <property type="entry name" value="PEPTIDYLPROLYL ISOMERASE DOMAIN AND WD REPEAT-CONTAINING PROTEIN 1"/>
    <property type="match status" value="1"/>
</dbReference>
<keyword evidence="1 3" id="KW-0697">Rotamase</keyword>
<comment type="caution">
    <text evidence="5">The sequence shown here is derived from an EMBL/GenBank/DDBJ whole genome shotgun (WGS) entry which is preliminary data.</text>
</comment>
<evidence type="ECO:0000313" key="6">
    <source>
        <dbReference type="Proteomes" id="UP000176665"/>
    </source>
</evidence>
<organism evidence="5 6">
    <name type="scientific">Candidatus Gottesmanbacteria bacterium RBG_16_37_8</name>
    <dbReference type="NCBI Taxonomy" id="1798371"/>
    <lineage>
        <taxon>Bacteria</taxon>
        <taxon>Candidatus Gottesmaniibacteriota</taxon>
    </lineage>
</organism>
<sequence length="173" mass="19069">MKGKYTAPPQMSINSDKNYTAVVVTSQGNFTVELFAKETPVTVNNFVFLSREGFYNGVVFHRIIKDFMIQTGDPLGDGTGGPGYAFADEKITRDYKRGIVAMANSGPNTNGSQFFIIHQDTDLPKNYVIFGQVTQGMETIDKIAEIEVESNSQGELSKPKSKVTINNITINEN</sequence>
<evidence type="ECO:0000259" key="4">
    <source>
        <dbReference type="PROSITE" id="PS50072"/>
    </source>
</evidence>
<comment type="similarity">
    <text evidence="3">Belongs to the cyclophilin-type PPIase family.</text>
</comment>
<comment type="catalytic activity">
    <reaction evidence="3">
        <text>[protein]-peptidylproline (omega=180) = [protein]-peptidylproline (omega=0)</text>
        <dbReference type="Rhea" id="RHEA:16237"/>
        <dbReference type="Rhea" id="RHEA-COMP:10747"/>
        <dbReference type="Rhea" id="RHEA-COMP:10748"/>
        <dbReference type="ChEBI" id="CHEBI:83833"/>
        <dbReference type="ChEBI" id="CHEBI:83834"/>
        <dbReference type="EC" id="5.2.1.8"/>
    </reaction>
</comment>
<evidence type="ECO:0000313" key="5">
    <source>
        <dbReference type="EMBL" id="OGG03614.1"/>
    </source>
</evidence>
<dbReference type="EC" id="5.2.1.8" evidence="3"/>
<dbReference type="SUPFAM" id="SSF50891">
    <property type="entry name" value="Cyclophilin-like"/>
    <property type="match status" value="1"/>
</dbReference>
<keyword evidence="2 3" id="KW-0413">Isomerase</keyword>
<dbReference type="PRINTS" id="PR00153">
    <property type="entry name" value="CSAPPISMRASE"/>
</dbReference>
<dbReference type="GO" id="GO:0006457">
    <property type="term" value="P:protein folding"/>
    <property type="evidence" value="ECO:0007669"/>
    <property type="project" value="InterPro"/>
</dbReference>
<gene>
    <name evidence="5" type="ORF">A2W14_03380</name>
</gene>
<reference evidence="5 6" key="1">
    <citation type="journal article" date="2016" name="Nat. Commun.">
        <title>Thousands of microbial genomes shed light on interconnected biogeochemical processes in an aquifer system.</title>
        <authorList>
            <person name="Anantharaman K."/>
            <person name="Brown C.T."/>
            <person name="Hug L.A."/>
            <person name="Sharon I."/>
            <person name="Castelle C.J."/>
            <person name="Probst A.J."/>
            <person name="Thomas B.C."/>
            <person name="Singh A."/>
            <person name="Wilkins M.J."/>
            <person name="Karaoz U."/>
            <person name="Brodie E.L."/>
            <person name="Williams K.H."/>
            <person name="Hubbard S.S."/>
            <person name="Banfield J.F."/>
        </authorList>
    </citation>
    <scope>NUCLEOTIDE SEQUENCE [LARGE SCALE GENOMIC DNA]</scope>
</reference>